<dbReference type="Proteomes" id="UP001195963">
    <property type="component" value="Unassembled WGS sequence"/>
</dbReference>
<name>A0ABS7E2Q5_9GAMM</name>
<evidence type="ECO:0000313" key="2">
    <source>
        <dbReference type="Proteomes" id="UP001195963"/>
    </source>
</evidence>
<evidence type="ECO:0008006" key="3">
    <source>
        <dbReference type="Google" id="ProtNLM"/>
    </source>
</evidence>
<organism evidence="1 2">
    <name type="scientific">Shewanella nanhaiensis</name>
    <dbReference type="NCBI Taxonomy" id="2864872"/>
    <lineage>
        <taxon>Bacteria</taxon>
        <taxon>Pseudomonadati</taxon>
        <taxon>Pseudomonadota</taxon>
        <taxon>Gammaproteobacteria</taxon>
        <taxon>Alteromonadales</taxon>
        <taxon>Shewanellaceae</taxon>
        <taxon>Shewanella</taxon>
    </lineage>
</organism>
<reference evidence="1 2" key="1">
    <citation type="submission" date="2021-07" db="EMBL/GenBank/DDBJ databases">
        <title>Shewanella sp. nov, isolated from SCS.</title>
        <authorList>
            <person name="Cao W.R."/>
        </authorList>
    </citation>
    <scope>NUCLEOTIDE SEQUENCE [LARGE SCALE GENOMIC DNA]</scope>
    <source>
        <strain evidence="1 2">NR704-98</strain>
    </source>
</reference>
<comment type="caution">
    <text evidence="1">The sequence shown here is derived from an EMBL/GenBank/DDBJ whole genome shotgun (WGS) entry which is preliminary data.</text>
</comment>
<sequence length="59" mass="6458">MKKLTMTIQQGLSVFILLPVSMQTIAEKRVSNSGRSELCIACHAPLNGTDREVLNGRAE</sequence>
<evidence type="ECO:0000313" key="1">
    <source>
        <dbReference type="EMBL" id="MBW8183917.1"/>
    </source>
</evidence>
<accession>A0ABS7E2Q5</accession>
<dbReference type="RefSeq" id="WP_220109475.1">
    <property type="nucleotide sequence ID" value="NZ_JAHZST010000005.1"/>
</dbReference>
<keyword evidence="2" id="KW-1185">Reference proteome</keyword>
<protein>
    <recommendedName>
        <fullName evidence="3">Cytochrome C</fullName>
    </recommendedName>
</protein>
<dbReference type="EMBL" id="JAHZST010000005">
    <property type="protein sequence ID" value="MBW8183917.1"/>
    <property type="molecule type" value="Genomic_DNA"/>
</dbReference>
<proteinExistence type="predicted"/>
<gene>
    <name evidence="1" type="ORF">K0625_09555</name>
</gene>